<keyword evidence="1" id="KW-0812">Transmembrane</keyword>
<sequence length="126" mass="13989">MLRGLINSKMVMICEGPPSVGQAARTSPPKGSLLPSGRSRVLHSLAIASVRSFDIWVWRGYIYLGSLHPLLSIFISPVLLVARKVNNSIVRLAKVSAISRVFLLWTVKEPEKLVMFYVTQLERGSL</sequence>
<gene>
    <name evidence="2" type="ORF">ANE_LOCUS21235</name>
</gene>
<reference evidence="2" key="1">
    <citation type="submission" date="2019-07" db="EMBL/GenBank/DDBJ databases">
        <authorList>
            <person name="Dittberner H."/>
        </authorList>
    </citation>
    <scope>NUCLEOTIDE SEQUENCE [LARGE SCALE GENOMIC DNA]</scope>
</reference>
<evidence type="ECO:0000313" key="2">
    <source>
        <dbReference type="EMBL" id="VVB10791.1"/>
    </source>
</evidence>
<dbReference type="AlphaFoldDB" id="A0A565CB64"/>
<dbReference type="Proteomes" id="UP000489600">
    <property type="component" value="Unassembled WGS sequence"/>
</dbReference>
<feature type="transmembrane region" description="Helical" evidence="1">
    <location>
        <begin position="61"/>
        <end position="82"/>
    </location>
</feature>
<comment type="caution">
    <text evidence="2">The sequence shown here is derived from an EMBL/GenBank/DDBJ whole genome shotgun (WGS) entry which is preliminary data.</text>
</comment>
<dbReference type="EMBL" id="CABITT030000007">
    <property type="protein sequence ID" value="VVB10791.1"/>
    <property type="molecule type" value="Genomic_DNA"/>
</dbReference>
<proteinExistence type="predicted"/>
<accession>A0A565CB64</accession>
<evidence type="ECO:0000313" key="3">
    <source>
        <dbReference type="Proteomes" id="UP000489600"/>
    </source>
</evidence>
<keyword evidence="3" id="KW-1185">Reference proteome</keyword>
<organism evidence="2 3">
    <name type="scientific">Arabis nemorensis</name>
    <dbReference type="NCBI Taxonomy" id="586526"/>
    <lineage>
        <taxon>Eukaryota</taxon>
        <taxon>Viridiplantae</taxon>
        <taxon>Streptophyta</taxon>
        <taxon>Embryophyta</taxon>
        <taxon>Tracheophyta</taxon>
        <taxon>Spermatophyta</taxon>
        <taxon>Magnoliopsida</taxon>
        <taxon>eudicotyledons</taxon>
        <taxon>Gunneridae</taxon>
        <taxon>Pentapetalae</taxon>
        <taxon>rosids</taxon>
        <taxon>malvids</taxon>
        <taxon>Brassicales</taxon>
        <taxon>Brassicaceae</taxon>
        <taxon>Arabideae</taxon>
        <taxon>Arabis</taxon>
    </lineage>
</organism>
<protein>
    <submittedName>
        <fullName evidence="2">Uncharacterized protein</fullName>
    </submittedName>
</protein>
<name>A0A565CB64_9BRAS</name>
<keyword evidence="1" id="KW-1133">Transmembrane helix</keyword>
<keyword evidence="1" id="KW-0472">Membrane</keyword>
<evidence type="ECO:0000256" key="1">
    <source>
        <dbReference type="SAM" id="Phobius"/>
    </source>
</evidence>